<evidence type="ECO:0000313" key="4">
    <source>
        <dbReference type="EMBL" id="SEG59552.1"/>
    </source>
</evidence>
<dbReference type="GO" id="GO:0005737">
    <property type="term" value="C:cytoplasm"/>
    <property type="evidence" value="ECO:0007669"/>
    <property type="project" value="TreeGrafter"/>
</dbReference>
<reference evidence="4 5" key="1">
    <citation type="submission" date="2016-10" db="EMBL/GenBank/DDBJ databases">
        <authorList>
            <person name="de Groot N.N."/>
        </authorList>
    </citation>
    <scope>NUCLEOTIDE SEQUENCE [LARGE SCALE GENOMIC DNA]</scope>
    <source>
        <strain evidence="4 5">CGMCC 1.10331</strain>
    </source>
</reference>
<dbReference type="Proteomes" id="UP000296733">
    <property type="component" value="Plasmid unnamed1"/>
</dbReference>
<dbReference type="InterPro" id="IPR032466">
    <property type="entry name" value="Metal_Hydrolase"/>
</dbReference>
<dbReference type="Gene3D" id="3.20.20.140">
    <property type="entry name" value="Metal-dependent hydrolases"/>
    <property type="match status" value="1"/>
</dbReference>
<feature type="domain" description="Amidohydrolase-related" evidence="2">
    <location>
        <begin position="144"/>
        <end position="379"/>
    </location>
</feature>
<dbReference type="Pfam" id="PF04909">
    <property type="entry name" value="Amidohydro_2"/>
    <property type="match status" value="1"/>
</dbReference>
<dbReference type="AlphaFoldDB" id="A0A1H6BFY4"/>
<evidence type="ECO:0000256" key="1">
    <source>
        <dbReference type="ARBA" id="ARBA00023239"/>
    </source>
</evidence>
<dbReference type="OrthoDB" id="189863at2157"/>
<reference evidence="3 6" key="2">
    <citation type="journal article" date="2019" name="Nat. Commun.">
        <title>A new type of DNA phosphorothioation-based antiviral system in archaea.</title>
        <authorList>
            <person name="Xiong L."/>
            <person name="Liu S."/>
            <person name="Chen S."/>
            <person name="Xiao Y."/>
            <person name="Zhu B."/>
            <person name="Gao Y."/>
            <person name="Zhang Y."/>
            <person name="Chen B."/>
            <person name="Luo J."/>
            <person name="Deng Z."/>
            <person name="Chen X."/>
            <person name="Wang L."/>
            <person name="Chen S."/>
        </authorList>
    </citation>
    <scope>NUCLEOTIDE SEQUENCE [LARGE SCALE GENOMIC DNA]</scope>
    <source>
        <strain evidence="3 6">CGMCC 1.10331</strain>
        <plasmid evidence="3 6">unnamed1</plasmid>
    </source>
</reference>
<dbReference type="GO" id="GO:0016787">
    <property type="term" value="F:hydrolase activity"/>
    <property type="evidence" value="ECO:0007669"/>
    <property type="project" value="UniProtKB-KW"/>
</dbReference>
<dbReference type="RefSeq" id="WP_103992501.1">
    <property type="nucleotide sequence ID" value="NZ_CP031312.1"/>
</dbReference>
<sequence length="379" mass="43915">MGSSIQRLDPDTEVPEEAFDVDVVDMDFHVNPLEEDLRPYVEDDRALDRLSTEFGMWPIPDKWDAAYAIAEGNEGLFTQGRAEVAEDVREACEKFAIDTPIVNCALNMLPHQHHPVLKNAVLEAGNSYMLDNFVDEGVPTALSIAKWDVDAALEELDRWGDESDVAAVYSWFDPREPWGIEEFDPVFEKLEDLGLPLILHGSLAFWPQHSYIGDEMLTWTEVLGFDWPIHGMVNTVNMIMRGVFDRYPDLNVVFQEAGHWWLPFVRYRMDEFYEMHPEDVKITPRKFEDGEQYLEKAPSEYLRENIYVCTQPMALPRRAGEAKSLLNLSMAEDTFMYSSDWPHQTLDPPTWFFTSRAFRDDEDLRDAVLHRNARDILRL</sequence>
<organism evidence="4 5">
    <name type="scientific">Halobellus limi</name>
    <dbReference type="NCBI Taxonomy" id="699433"/>
    <lineage>
        <taxon>Archaea</taxon>
        <taxon>Methanobacteriati</taxon>
        <taxon>Methanobacteriota</taxon>
        <taxon>Stenosarchaea group</taxon>
        <taxon>Halobacteria</taxon>
        <taxon>Halobacteriales</taxon>
        <taxon>Haloferacaceae</taxon>
        <taxon>Halobellus</taxon>
    </lineage>
</organism>
<keyword evidence="3" id="KW-0614">Plasmid</keyword>
<dbReference type="PANTHER" id="PTHR21240">
    <property type="entry name" value="2-AMINO-3-CARBOXYLMUCONATE-6-SEMIALDEHYDE DECARBOXYLASE"/>
    <property type="match status" value="1"/>
</dbReference>
<dbReference type="GO" id="GO:0019748">
    <property type="term" value="P:secondary metabolic process"/>
    <property type="evidence" value="ECO:0007669"/>
    <property type="project" value="TreeGrafter"/>
</dbReference>
<proteinExistence type="predicted"/>
<geneLocation type="plasmid" evidence="3">
    <name>unnamed1</name>
</geneLocation>
<evidence type="ECO:0000313" key="6">
    <source>
        <dbReference type="Proteomes" id="UP000296733"/>
    </source>
</evidence>
<dbReference type="SUPFAM" id="SSF51556">
    <property type="entry name" value="Metallo-dependent hydrolases"/>
    <property type="match status" value="1"/>
</dbReference>
<keyword evidence="5" id="KW-1185">Reference proteome</keyword>
<gene>
    <name evidence="3" type="ORF">DV707_14755</name>
    <name evidence="4" type="ORF">SAMN04488133_2822</name>
</gene>
<evidence type="ECO:0000313" key="5">
    <source>
        <dbReference type="Proteomes" id="UP000236740"/>
    </source>
</evidence>
<dbReference type="PANTHER" id="PTHR21240:SF28">
    <property type="entry name" value="ISO-OROTATE DECARBOXYLASE (EUROFUNG)"/>
    <property type="match status" value="1"/>
</dbReference>
<dbReference type="Proteomes" id="UP000236740">
    <property type="component" value="Unassembled WGS sequence"/>
</dbReference>
<dbReference type="InterPro" id="IPR032465">
    <property type="entry name" value="ACMSD"/>
</dbReference>
<name>A0A1H6BFY4_9EURY</name>
<evidence type="ECO:0000259" key="2">
    <source>
        <dbReference type="Pfam" id="PF04909"/>
    </source>
</evidence>
<protein>
    <submittedName>
        <fullName evidence="3">Amidohydrolase</fullName>
    </submittedName>
</protein>
<dbReference type="EMBL" id="FNVN01000004">
    <property type="protein sequence ID" value="SEG59552.1"/>
    <property type="molecule type" value="Genomic_DNA"/>
</dbReference>
<accession>A0A1H6BFY4</accession>
<dbReference type="GeneID" id="39859377"/>
<keyword evidence="1" id="KW-0456">Lyase</keyword>
<evidence type="ECO:0000313" key="3">
    <source>
        <dbReference type="EMBL" id="QCC49019.1"/>
    </source>
</evidence>
<keyword evidence="3" id="KW-0378">Hydrolase</keyword>
<dbReference type="InterPro" id="IPR006680">
    <property type="entry name" value="Amidohydro-rel"/>
</dbReference>
<dbReference type="GO" id="GO:0016831">
    <property type="term" value="F:carboxy-lyase activity"/>
    <property type="evidence" value="ECO:0007669"/>
    <property type="project" value="InterPro"/>
</dbReference>
<dbReference type="KEGG" id="hlm:DV707_14755"/>
<dbReference type="EMBL" id="CP031312">
    <property type="protein sequence ID" value="QCC49019.1"/>
    <property type="molecule type" value="Genomic_DNA"/>
</dbReference>